<name>A0A6L9EGC8_9FLAO</name>
<reference evidence="1 2" key="1">
    <citation type="submission" date="2020-01" db="EMBL/GenBank/DDBJ databases">
        <title>Bacteria diversity of Porities sp.</title>
        <authorList>
            <person name="Wang G."/>
        </authorList>
    </citation>
    <scope>NUCLEOTIDE SEQUENCE [LARGE SCALE GENOMIC DNA]</scope>
    <source>
        <strain evidence="1 2">R33</strain>
    </source>
</reference>
<organism evidence="1 2">
    <name type="scientific">Poritiphilus flavus</name>
    <dbReference type="NCBI Taxonomy" id="2697053"/>
    <lineage>
        <taxon>Bacteria</taxon>
        <taxon>Pseudomonadati</taxon>
        <taxon>Bacteroidota</taxon>
        <taxon>Flavobacteriia</taxon>
        <taxon>Flavobacteriales</taxon>
        <taxon>Flavobacteriaceae</taxon>
        <taxon>Poritiphilus</taxon>
    </lineage>
</organism>
<comment type="caution">
    <text evidence="1">The sequence shown here is derived from an EMBL/GenBank/DDBJ whole genome shotgun (WGS) entry which is preliminary data.</text>
</comment>
<dbReference type="AlphaFoldDB" id="A0A6L9EGC8"/>
<protein>
    <submittedName>
        <fullName evidence="1">Uncharacterized protein</fullName>
    </submittedName>
</protein>
<accession>A0A6L9EGC8</accession>
<evidence type="ECO:0000313" key="1">
    <source>
        <dbReference type="EMBL" id="NAS13723.1"/>
    </source>
</evidence>
<sequence length="161" mass="18424">MMINVPKTEQKRVTFKVYSQIKDIDKTLKTLRCNNFQNLEISILGILDKRFALETEKGHKIPYMENLWIDLTGARPDIDFLYNPEIGNIFIIGFLVPTFLHEVEGKSLGAISIGPYDIFRGLGISLYQTNRIIKALAEGSYLLIVRGNLYESNILEDIINE</sequence>
<gene>
    <name evidence="1" type="ORF">GTQ38_17045</name>
</gene>
<evidence type="ECO:0000313" key="2">
    <source>
        <dbReference type="Proteomes" id="UP000475249"/>
    </source>
</evidence>
<keyword evidence="2" id="KW-1185">Reference proteome</keyword>
<dbReference type="EMBL" id="WXYO01000007">
    <property type="protein sequence ID" value="NAS13723.1"/>
    <property type="molecule type" value="Genomic_DNA"/>
</dbReference>
<dbReference type="RefSeq" id="WP_161436750.1">
    <property type="nucleotide sequence ID" value="NZ_WXYO01000007.1"/>
</dbReference>
<dbReference type="Proteomes" id="UP000475249">
    <property type="component" value="Unassembled WGS sequence"/>
</dbReference>
<proteinExistence type="predicted"/>